<evidence type="ECO:0000256" key="1">
    <source>
        <dbReference type="ARBA" id="ARBA00004477"/>
    </source>
</evidence>
<dbReference type="InterPro" id="IPR046401">
    <property type="entry name" value="FITM1/2"/>
</dbReference>
<evidence type="ECO:0000256" key="8">
    <source>
        <dbReference type="SAM" id="Phobius"/>
    </source>
</evidence>
<keyword evidence="10" id="KW-1185">Reference proteome</keyword>
<organism evidence="9 10">
    <name type="scientific">Coilia grayii</name>
    <name type="common">Gray's grenadier anchovy</name>
    <dbReference type="NCBI Taxonomy" id="363190"/>
    <lineage>
        <taxon>Eukaryota</taxon>
        <taxon>Metazoa</taxon>
        <taxon>Chordata</taxon>
        <taxon>Craniata</taxon>
        <taxon>Vertebrata</taxon>
        <taxon>Euteleostomi</taxon>
        <taxon>Actinopterygii</taxon>
        <taxon>Neopterygii</taxon>
        <taxon>Teleostei</taxon>
        <taxon>Clupei</taxon>
        <taxon>Clupeiformes</taxon>
        <taxon>Clupeoidei</taxon>
        <taxon>Engraulidae</taxon>
        <taxon>Coilinae</taxon>
        <taxon>Coilia</taxon>
    </lineage>
</organism>
<dbReference type="GO" id="GO:0005789">
    <property type="term" value="C:endoplasmic reticulum membrane"/>
    <property type="evidence" value="ECO:0007669"/>
    <property type="project" value="UniProtKB-SubCell"/>
</dbReference>
<keyword evidence="3" id="KW-0378">Hydrolase</keyword>
<dbReference type="PANTHER" id="PTHR23129:SF1">
    <property type="entry name" value="ACYL-COENZYME A DIPHOSPHATASE FITM2"/>
    <property type="match status" value="1"/>
</dbReference>
<keyword evidence="5 8" id="KW-1133">Transmembrane helix</keyword>
<comment type="subcellular location">
    <subcellularLocation>
        <location evidence="1">Endoplasmic reticulum membrane</location>
        <topology evidence="1">Multi-pass membrane protein</topology>
    </subcellularLocation>
</comment>
<evidence type="ECO:0000256" key="3">
    <source>
        <dbReference type="ARBA" id="ARBA00022801"/>
    </source>
</evidence>
<keyword evidence="2 8" id="KW-0812">Transmembrane</keyword>
<reference evidence="9 10" key="1">
    <citation type="submission" date="2024-09" db="EMBL/GenBank/DDBJ databases">
        <title>A chromosome-level genome assembly of Gray's grenadier anchovy, Coilia grayii.</title>
        <authorList>
            <person name="Fu Z."/>
        </authorList>
    </citation>
    <scope>NUCLEOTIDE SEQUENCE [LARGE SCALE GENOMIC DNA]</scope>
    <source>
        <strain evidence="9">G4</strain>
        <tissue evidence="9">Muscle</tissue>
    </source>
</reference>
<dbReference type="Pfam" id="PF10261">
    <property type="entry name" value="FIT"/>
    <property type="match status" value="2"/>
</dbReference>
<evidence type="ECO:0000256" key="7">
    <source>
        <dbReference type="ARBA" id="ARBA00023136"/>
    </source>
</evidence>
<comment type="caution">
    <text evidence="9">The sequence shown here is derived from an EMBL/GenBank/DDBJ whole genome shotgun (WGS) entry which is preliminary data.</text>
</comment>
<name>A0ABD1KWZ0_9TELE</name>
<keyword evidence="4" id="KW-0256">Endoplasmic reticulum</keyword>
<accession>A0ABD1KWZ0</accession>
<keyword evidence="7 8" id="KW-0472">Membrane</keyword>
<evidence type="ECO:0008006" key="11">
    <source>
        <dbReference type="Google" id="ProtNLM"/>
    </source>
</evidence>
<feature type="transmembrane region" description="Helical" evidence="8">
    <location>
        <begin position="58"/>
        <end position="77"/>
    </location>
</feature>
<keyword evidence="6" id="KW-0443">Lipid metabolism</keyword>
<proteinExistence type="inferred from homology"/>
<gene>
    <name evidence="9" type="ORF">ACEWY4_000556</name>
</gene>
<evidence type="ECO:0000313" key="9">
    <source>
        <dbReference type="EMBL" id="KAL2103688.1"/>
    </source>
</evidence>
<evidence type="ECO:0000256" key="2">
    <source>
        <dbReference type="ARBA" id="ARBA00022692"/>
    </source>
</evidence>
<feature type="transmembrane region" description="Helical" evidence="8">
    <location>
        <begin position="21"/>
        <end position="38"/>
    </location>
</feature>
<feature type="transmembrane region" description="Helical" evidence="8">
    <location>
        <begin position="216"/>
        <end position="234"/>
    </location>
</feature>
<evidence type="ECO:0000313" key="10">
    <source>
        <dbReference type="Proteomes" id="UP001591681"/>
    </source>
</evidence>
<dbReference type="HAMAP" id="MF_03230">
    <property type="entry name" value="FITM2"/>
    <property type="match status" value="1"/>
</dbReference>
<dbReference type="InterPro" id="IPR019388">
    <property type="entry name" value="FIT"/>
</dbReference>
<evidence type="ECO:0000256" key="5">
    <source>
        <dbReference type="ARBA" id="ARBA00022989"/>
    </source>
</evidence>
<dbReference type="PANTHER" id="PTHR23129">
    <property type="entry name" value="ACYL-COENZYME A DIPHOSPHATASE FITM2"/>
    <property type="match status" value="1"/>
</dbReference>
<sequence>MANMDKIVTKLRAIWKISANLQILPCAFSLICILGSFLKEQDLVPESYFSNTKNVLNLYFVKLSWGWTLFLLVPFLVLSNSLNRPPVFVLRRLCALVVATGVWYVCVNTFELIEEATGACYETNTKEVIRGDLASKGVCRKNGFIWDGCDISGHSFILSYSALVISEEMAAMVEDAHGFRKPLLNGLYMAMSVIVYLWLFMFVSTSVYFHSPLDKVVGTGCGLLAWYFTYQVWYRKPLSPGLPPQRHIKHHA</sequence>
<protein>
    <recommendedName>
        <fullName evidence="11">Fat storage-inducing transmembrane protein 2</fullName>
    </recommendedName>
</protein>
<dbReference type="EMBL" id="JBHFQA010000001">
    <property type="protein sequence ID" value="KAL2103688.1"/>
    <property type="molecule type" value="Genomic_DNA"/>
</dbReference>
<dbReference type="Proteomes" id="UP001591681">
    <property type="component" value="Unassembled WGS sequence"/>
</dbReference>
<dbReference type="AlphaFoldDB" id="A0ABD1KWZ0"/>
<dbReference type="GO" id="GO:0016787">
    <property type="term" value="F:hydrolase activity"/>
    <property type="evidence" value="ECO:0007669"/>
    <property type="project" value="UniProtKB-KW"/>
</dbReference>
<feature type="transmembrane region" description="Helical" evidence="8">
    <location>
        <begin position="187"/>
        <end position="209"/>
    </location>
</feature>
<feature type="transmembrane region" description="Helical" evidence="8">
    <location>
        <begin position="89"/>
        <end position="105"/>
    </location>
</feature>
<dbReference type="GO" id="GO:0006629">
    <property type="term" value="P:lipid metabolic process"/>
    <property type="evidence" value="ECO:0007669"/>
    <property type="project" value="UniProtKB-KW"/>
</dbReference>
<evidence type="ECO:0000256" key="6">
    <source>
        <dbReference type="ARBA" id="ARBA00023098"/>
    </source>
</evidence>
<evidence type="ECO:0000256" key="4">
    <source>
        <dbReference type="ARBA" id="ARBA00022824"/>
    </source>
</evidence>